<dbReference type="Proteomes" id="UP000294937">
    <property type="component" value="Unassembled WGS sequence"/>
</dbReference>
<reference evidence="2 3" key="1">
    <citation type="submission" date="2019-03" db="EMBL/GenBank/DDBJ databases">
        <title>Genomic Encyclopedia of Type Strains, Phase IV (KMG-IV): sequencing the most valuable type-strain genomes for metagenomic binning, comparative biology and taxonomic classification.</title>
        <authorList>
            <person name="Goeker M."/>
        </authorList>
    </citation>
    <scope>NUCLEOTIDE SEQUENCE [LARGE SCALE GENOMIC DNA]</scope>
    <source>
        <strain evidence="2 3">DSM 45707</strain>
    </source>
</reference>
<evidence type="ECO:0000313" key="2">
    <source>
        <dbReference type="EMBL" id="TCS93662.1"/>
    </source>
</evidence>
<evidence type="ECO:0000256" key="1">
    <source>
        <dbReference type="SAM" id="SignalP"/>
    </source>
</evidence>
<dbReference type="AlphaFoldDB" id="A0A4R3L354"/>
<gene>
    <name evidence="2" type="ORF">EDD58_10695</name>
</gene>
<evidence type="ECO:0008006" key="4">
    <source>
        <dbReference type="Google" id="ProtNLM"/>
    </source>
</evidence>
<protein>
    <recommendedName>
        <fullName evidence="4">Lipoprotein</fullName>
    </recommendedName>
</protein>
<accession>A0A4R3L354</accession>
<comment type="caution">
    <text evidence="2">The sequence shown here is derived from an EMBL/GenBank/DDBJ whole genome shotgun (WGS) entry which is preliminary data.</text>
</comment>
<evidence type="ECO:0000313" key="3">
    <source>
        <dbReference type="Proteomes" id="UP000294937"/>
    </source>
</evidence>
<dbReference type="RefSeq" id="WP_131925566.1">
    <property type="nucleotide sequence ID" value="NZ_SMAG01000006.1"/>
</dbReference>
<dbReference type="OrthoDB" id="2988536at2"/>
<sequence length="328" mass="37866">MNKYLYLLLSLLLLILSACSQPVDSLKQSKLAVIYTDATQPDSELVFLDDQGKLQGSQTFKEMGIFQMETNEHGELILPVQFGNHIIYVHPDGTSQTTDSLQFPLFVLEKKGIRVSTYNTELDAGTLEIKQDQLTKLIKLNGFLRVATFDESFVYVFASIINQKRPVLYVIDRQQGKLVRTLDLKIDLVTDLEIVDQHLLLTSIDDKRLLARVSLTDWNIEYIQVPVEKPEFLLIDEENIYLTYQEQSTLSILNRSTLKVIENIPLEQPVFKVRMDESHLYVLTPYMDHPDLVGQIRVYEKKTWSLKKTWDLPAKREMLVQDFVLLAP</sequence>
<feature type="signal peptide" evidence="1">
    <location>
        <begin position="1"/>
        <end position="20"/>
    </location>
</feature>
<keyword evidence="1" id="KW-0732">Signal</keyword>
<proteinExistence type="predicted"/>
<feature type="chain" id="PRO_5039366159" description="Lipoprotein" evidence="1">
    <location>
        <begin position="21"/>
        <end position="328"/>
    </location>
</feature>
<dbReference type="InterPro" id="IPR011044">
    <property type="entry name" value="Quino_amine_DH_bsu"/>
</dbReference>
<dbReference type="SUPFAM" id="SSF50969">
    <property type="entry name" value="YVTN repeat-like/Quinoprotein amine dehydrogenase"/>
    <property type="match status" value="1"/>
</dbReference>
<dbReference type="InterPro" id="IPR015943">
    <property type="entry name" value="WD40/YVTN_repeat-like_dom_sf"/>
</dbReference>
<dbReference type="PROSITE" id="PS51257">
    <property type="entry name" value="PROKAR_LIPOPROTEIN"/>
    <property type="match status" value="1"/>
</dbReference>
<keyword evidence="3" id="KW-1185">Reference proteome</keyword>
<dbReference type="EMBL" id="SMAG01000006">
    <property type="protein sequence ID" value="TCS93662.1"/>
    <property type="molecule type" value="Genomic_DNA"/>
</dbReference>
<organism evidence="2 3">
    <name type="scientific">Hazenella coriacea</name>
    <dbReference type="NCBI Taxonomy" id="1179467"/>
    <lineage>
        <taxon>Bacteria</taxon>
        <taxon>Bacillati</taxon>
        <taxon>Bacillota</taxon>
        <taxon>Bacilli</taxon>
        <taxon>Bacillales</taxon>
        <taxon>Thermoactinomycetaceae</taxon>
        <taxon>Hazenella</taxon>
    </lineage>
</organism>
<name>A0A4R3L354_9BACL</name>
<dbReference type="Gene3D" id="2.130.10.10">
    <property type="entry name" value="YVTN repeat-like/Quinoprotein amine dehydrogenase"/>
    <property type="match status" value="1"/>
</dbReference>